<keyword evidence="3" id="KW-1185">Reference proteome</keyword>
<dbReference type="Gene3D" id="1.10.287.470">
    <property type="entry name" value="Helix hairpin bin"/>
    <property type="match status" value="1"/>
</dbReference>
<sequence length="403" mass="43359">MKLSSIVLTIVILGVGFAATGYMRENATKPPEVQQAEPEVSVAVIAAEIRSHQPRIAIIGQIEAKDEAALTSPLETEVLAVFFEEGDAVSKGEPLLELDTRDTFFQLEAQLAGIDDINAQLESLQTDLAAEDRRLAEILKLRELAAEELARNEKLLERGVVAQAAVDGAVAAVSARDLEIIAQRQKTDGLQTSRKRLNASKRASLAQAGQLRLVLERARLQAPFDGVVKVMEPSVGSRVSRGQPLVQLYDPASLRLRAAIPNEYSRYAFEGVIEGELAVDGVVQRVALANVAPEAKPGRGSVDALFELPASDWLLGATLDFDLLLPPQERNVAVPFDALYSGSRVYIVDADSRAQAVECAASGQTSVDGRPLALLRCDGLSDGDRIVVNRIPNLISGTKLRVS</sequence>
<dbReference type="PANTHER" id="PTHR30469">
    <property type="entry name" value="MULTIDRUG RESISTANCE PROTEIN MDTA"/>
    <property type="match status" value="1"/>
</dbReference>
<dbReference type="Gene3D" id="2.40.30.170">
    <property type="match status" value="1"/>
</dbReference>
<dbReference type="EMBL" id="JADHEI010000044">
    <property type="protein sequence ID" value="MBF2735568.1"/>
    <property type="molecule type" value="Genomic_DNA"/>
</dbReference>
<gene>
    <name evidence="2" type="ORF">ISN26_05775</name>
</gene>
<evidence type="ECO:0000313" key="3">
    <source>
        <dbReference type="Proteomes" id="UP000604381"/>
    </source>
</evidence>
<keyword evidence="1" id="KW-0175">Coiled coil</keyword>
<comment type="caution">
    <text evidence="2">The sequence shown here is derived from an EMBL/GenBank/DDBJ whole genome shotgun (WGS) entry which is preliminary data.</text>
</comment>
<accession>A0A930UDI1</accession>
<name>A0A930UDI1_9GAMM</name>
<organism evidence="2 3">
    <name type="scientific">Candidatus Amphirhobacter heronislandensis</name>
    <dbReference type="NCBI Taxonomy" id="1732024"/>
    <lineage>
        <taxon>Bacteria</taxon>
        <taxon>Pseudomonadati</taxon>
        <taxon>Pseudomonadota</taxon>
        <taxon>Gammaproteobacteria</taxon>
        <taxon>Candidatus Tethybacterales</taxon>
        <taxon>Candidatus Tethybacteraceae</taxon>
        <taxon>Candidatus Amphirhobacter</taxon>
    </lineage>
</organism>
<evidence type="ECO:0000313" key="2">
    <source>
        <dbReference type="EMBL" id="MBF2735568.1"/>
    </source>
</evidence>
<reference evidence="2" key="1">
    <citation type="submission" date="2020-10" db="EMBL/GenBank/DDBJ databases">
        <title>An improved Amphimedon queenslandica hologenome assembly reveals how three proteobacterial symbionts can extend the metabolic phenotypic of their marine sponge host.</title>
        <authorList>
            <person name="Degnan B."/>
            <person name="Degnan S."/>
            <person name="Xiang X."/>
        </authorList>
    </citation>
    <scope>NUCLEOTIDE SEQUENCE</scope>
    <source>
        <strain evidence="2">AqS2</strain>
    </source>
</reference>
<dbReference type="GO" id="GO:1990281">
    <property type="term" value="C:efflux pump complex"/>
    <property type="evidence" value="ECO:0007669"/>
    <property type="project" value="TreeGrafter"/>
</dbReference>
<dbReference type="Proteomes" id="UP000604381">
    <property type="component" value="Unassembled WGS sequence"/>
</dbReference>
<dbReference type="SUPFAM" id="SSF111369">
    <property type="entry name" value="HlyD-like secretion proteins"/>
    <property type="match status" value="1"/>
</dbReference>
<dbReference type="GO" id="GO:0015562">
    <property type="term" value="F:efflux transmembrane transporter activity"/>
    <property type="evidence" value="ECO:0007669"/>
    <property type="project" value="TreeGrafter"/>
</dbReference>
<dbReference type="AlphaFoldDB" id="A0A930UDI1"/>
<dbReference type="Gene3D" id="2.40.50.100">
    <property type="match status" value="1"/>
</dbReference>
<evidence type="ECO:0000256" key="1">
    <source>
        <dbReference type="SAM" id="Coils"/>
    </source>
</evidence>
<protein>
    <submittedName>
        <fullName evidence="2">HlyD family efflux transporter periplasmic adaptor subunit</fullName>
    </submittedName>
</protein>
<feature type="coiled-coil region" evidence="1">
    <location>
        <begin position="114"/>
        <end position="158"/>
    </location>
</feature>
<proteinExistence type="predicted"/>